<feature type="region of interest" description="Disordered" evidence="20">
    <location>
        <begin position="183"/>
        <end position="208"/>
    </location>
</feature>
<gene>
    <name evidence="21" type="ORF">B0A50_05165</name>
</gene>
<evidence type="ECO:0000256" key="19">
    <source>
        <dbReference type="SAM" id="Coils"/>
    </source>
</evidence>
<dbReference type="AlphaFoldDB" id="A0A4U0TXB0"/>
<sequence>MASLLSAHLDQLSLCATSIADLPFPAPKPFTTALLSPHHDITALIRDTEPYERALFHLAAPSLPHSNKSTTHGPPDAGSQRRQTGWQGSGAGRQARSRAVQAVLGGELYARTRGEGRVKGEVDVGLLLEGAERLGGVYPLPQHAEKLANLRARHARLTASIAHYEDRVARNTQELLLVNRSSYHHDGADDGGDEQEEVEGDENGGAAPTLMATKEDLRREEAEIRGLERKKRGLEERVEGMGRDLGGLREQILANATIAFPKITRWKSQSSAPPFFGVIVTTRPNDLFFMAQLTYENAGGKAETVAHSGLEASVSAALLGLLQVLGVVARSQVGAAQNLVEVFGAGKGGINENLVGEA</sequence>
<protein>
    <recommendedName>
        <fullName evidence="17">DASH complex subunit SPC34</fullName>
    </recommendedName>
    <alternativeName>
        <fullName evidence="18">Outer kinetochore protein SPC34</fullName>
    </alternativeName>
</protein>
<keyword evidence="14" id="KW-0539">Nucleus</keyword>
<evidence type="ECO:0000256" key="11">
    <source>
        <dbReference type="ARBA" id="ARBA00022838"/>
    </source>
</evidence>
<feature type="region of interest" description="Disordered" evidence="20">
    <location>
        <begin position="60"/>
        <end position="97"/>
    </location>
</feature>
<evidence type="ECO:0000256" key="13">
    <source>
        <dbReference type="ARBA" id="ARBA00023212"/>
    </source>
</evidence>
<keyword evidence="15" id="KW-0131">Cell cycle</keyword>
<keyword evidence="9" id="KW-0498">Mitosis</keyword>
<evidence type="ECO:0000256" key="16">
    <source>
        <dbReference type="ARBA" id="ARBA00023328"/>
    </source>
</evidence>
<proteinExistence type="inferred from homology"/>
<evidence type="ECO:0000256" key="2">
    <source>
        <dbReference type="ARBA" id="ARBA00004186"/>
    </source>
</evidence>
<comment type="caution">
    <text evidence="21">The sequence shown here is derived from an EMBL/GenBank/DDBJ whole genome shotgun (WGS) entry which is preliminary data.</text>
</comment>
<keyword evidence="13" id="KW-0206">Cytoskeleton</keyword>
<evidence type="ECO:0000256" key="8">
    <source>
        <dbReference type="ARBA" id="ARBA00022701"/>
    </source>
</evidence>
<reference evidence="21 22" key="1">
    <citation type="submission" date="2017-03" db="EMBL/GenBank/DDBJ databases">
        <title>Genomes of endolithic fungi from Antarctica.</title>
        <authorList>
            <person name="Coleine C."/>
            <person name="Masonjones S."/>
            <person name="Stajich J.E."/>
        </authorList>
    </citation>
    <scope>NUCLEOTIDE SEQUENCE [LARGE SCALE GENOMIC DNA]</scope>
    <source>
        <strain evidence="21 22">CCFEE 6315</strain>
    </source>
</reference>
<evidence type="ECO:0000313" key="21">
    <source>
        <dbReference type="EMBL" id="TKA26974.1"/>
    </source>
</evidence>
<comment type="similarity">
    <text evidence="4">Belongs to the DASH complex SPC34 family.</text>
</comment>
<keyword evidence="11" id="KW-0995">Kinetochore</keyword>
<dbReference type="EMBL" id="NAJL01000025">
    <property type="protein sequence ID" value="TKA26974.1"/>
    <property type="molecule type" value="Genomic_DNA"/>
</dbReference>
<dbReference type="InterPro" id="IPR013966">
    <property type="entry name" value="Spc34"/>
</dbReference>
<keyword evidence="8" id="KW-0493">Microtubule</keyword>
<feature type="coiled-coil region" evidence="19">
    <location>
        <begin position="210"/>
        <end position="244"/>
    </location>
</feature>
<evidence type="ECO:0000256" key="15">
    <source>
        <dbReference type="ARBA" id="ARBA00023306"/>
    </source>
</evidence>
<dbReference type="OrthoDB" id="10016597at2759"/>
<evidence type="ECO:0000256" key="9">
    <source>
        <dbReference type="ARBA" id="ARBA00022776"/>
    </source>
</evidence>
<dbReference type="Proteomes" id="UP000308549">
    <property type="component" value="Unassembled WGS sequence"/>
</dbReference>
<name>A0A4U0TXB0_9PEZI</name>
<evidence type="ECO:0000313" key="22">
    <source>
        <dbReference type="Proteomes" id="UP000308549"/>
    </source>
</evidence>
<evidence type="ECO:0000256" key="1">
    <source>
        <dbReference type="ARBA" id="ARBA00004123"/>
    </source>
</evidence>
<comment type="subcellular location">
    <subcellularLocation>
        <location evidence="3">Chromosome</location>
        <location evidence="3">Centromere</location>
        <location evidence="3">Kinetochore</location>
    </subcellularLocation>
    <subcellularLocation>
        <location evidence="2">Cytoplasm</location>
        <location evidence="2">Cytoskeleton</location>
        <location evidence="2">Spindle</location>
    </subcellularLocation>
    <subcellularLocation>
        <location evidence="1">Nucleus</location>
    </subcellularLocation>
</comment>
<evidence type="ECO:0000256" key="3">
    <source>
        <dbReference type="ARBA" id="ARBA00004629"/>
    </source>
</evidence>
<dbReference type="Pfam" id="PF08657">
    <property type="entry name" value="DASH_Spc34"/>
    <property type="match status" value="2"/>
</dbReference>
<accession>A0A4U0TXB0</accession>
<keyword evidence="7" id="KW-0132">Cell division</keyword>
<feature type="compositionally biased region" description="Acidic residues" evidence="20">
    <location>
        <begin position="189"/>
        <end position="202"/>
    </location>
</feature>
<keyword evidence="12 19" id="KW-0175">Coiled coil</keyword>
<evidence type="ECO:0000256" key="4">
    <source>
        <dbReference type="ARBA" id="ARBA00008491"/>
    </source>
</evidence>
<keyword evidence="16" id="KW-0137">Centromere</keyword>
<keyword evidence="5" id="KW-0158">Chromosome</keyword>
<evidence type="ECO:0000256" key="10">
    <source>
        <dbReference type="ARBA" id="ARBA00022829"/>
    </source>
</evidence>
<evidence type="ECO:0000256" key="20">
    <source>
        <dbReference type="SAM" id="MobiDB-lite"/>
    </source>
</evidence>
<dbReference type="GO" id="GO:0005876">
    <property type="term" value="C:spindle microtubule"/>
    <property type="evidence" value="ECO:0007669"/>
    <property type="project" value="InterPro"/>
</dbReference>
<evidence type="ECO:0000256" key="7">
    <source>
        <dbReference type="ARBA" id="ARBA00022618"/>
    </source>
</evidence>
<keyword evidence="22" id="KW-1185">Reference proteome</keyword>
<dbReference type="GO" id="GO:0051301">
    <property type="term" value="P:cell division"/>
    <property type="evidence" value="ECO:0007669"/>
    <property type="project" value="UniProtKB-KW"/>
</dbReference>
<keyword evidence="6" id="KW-0963">Cytoplasm</keyword>
<organism evidence="21 22">
    <name type="scientific">Salinomyces thailandicus</name>
    <dbReference type="NCBI Taxonomy" id="706561"/>
    <lineage>
        <taxon>Eukaryota</taxon>
        <taxon>Fungi</taxon>
        <taxon>Dikarya</taxon>
        <taxon>Ascomycota</taxon>
        <taxon>Pezizomycotina</taxon>
        <taxon>Dothideomycetes</taxon>
        <taxon>Dothideomycetidae</taxon>
        <taxon>Mycosphaerellales</taxon>
        <taxon>Teratosphaeriaceae</taxon>
        <taxon>Salinomyces</taxon>
    </lineage>
</organism>
<evidence type="ECO:0000256" key="18">
    <source>
        <dbReference type="ARBA" id="ARBA00044346"/>
    </source>
</evidence>
<evidence type="ECO:0000256" key="14">
    <source>
        <dbReference type="ARBA" id="ARBA00023242"/>
    </source>
</evidence>
<evidence type="ECO:0000256" key="5">
    <source>
        <dbReference type="ARBA" id="ARBA00022454"/>
    </source>
</evidence>
<dbReference type="GO" id="GO:0008608">
    <property type="term" value="P:attachment of spindle microtubules to kinetochore"/>
    <property type="evidence" value="ECO:0007669"/>
    <property type="project" value="InterPro"/>
</dbReference>
<dbReference type="GO" id="GO:0042729">
    <property type="term" value="C:DASH complex"/>
    <property type="evidence" value="ECO:0007669"/>
    <property type="project" value="InterPro"/>
</dbReference>
<evidence type="ECO:0000256" key="17">
    <source>
        <dbReference type="ARBA" id="ARBA00044112"/>
    </source>
</evidence>
<evidence type="ECO:0000256" key="12">
    <source>
        <dbReference type="ARBA" id="ARBA00023054"/>
    </source>
</evidence>
<keyword evidence="10" id="KW-0159">Chromosome partition</keyword>
<evidence type="ECO:0000256" key="6">
    <source>
        <dbReference type="ARBA" id="ARBA00022490"/>
    </source>
</evidence>